<dbReference type="AlphaFoldDB" id="A0A433D186"/>
<evidence type="ECO:0000256" key="6">
    <source>
        <dbReference type="PIRNR" id="PIRNR016315"/>
    </source>
</evidence>
<dbReference type="EMBL" id="RBNI01008666">
    <property type="protein sequence ID" value="RUP44593.1"/>
    <property type="molecule type" value="Genomic_DNA"/>
</dbReference>
<reference evidence="7 8" key="1">
    <citation type="journal article" date="2018" name="New Phytol.">
        <title>Phylogenomics of Endogonaceae and evolution of mycorrhizas within Mucoromycota.</title>
        <authorList>
            <person name="Chang Y."/>
            <person name="Desiro A."/>
            <person name="Na H."/>
            <person name="Sandor L."/>
            <person name="Lipzen A."/>
            <person name="Clum A."/>
            <person name="Barry K."/>
            <person name="Grigoriev I.V."/>
            <person name="Martin F.M."/>
            <person name="Stajich J.E."/>
            <person name="Smith M.E."/>
            <person name="Bonito G."/>
            <person name="Spatafora J.W."/>
        </authorList>
    </citation>
    <scope>NUCLEOTIDE SEQUENCE [LARGE SCALE GENOMIC DNA]</scope>
    <source>
        <strain evidence="7 8">GMNB39</strain>
    </source>
</reference>
<evidence type="ECO:0000313" key="7">
    <source>
        <dbReference type="EMBL" id="RUP44593.1"/>
    </source>
</evidence>
<dbReference type="InterPro" id="IPR036753">
    <property type="entry name" value="ARPC3_sf"/>
</dbReference>
<gene>
    <name evidence="7" type="ORF">BC936DRAFT_149247</name>
</gene>
<protein>
    <recommendedName>
        <fullName evidence="6">Actin-related protein 2/3 complex subunit 3</fullName>
    </recommendedName>
</protein>
<comment type="subcellular location">
    <subcellularLocation>
        <location evidence="1 6">Cytoplasm</location>
        <location evidence="1 6">Cytoskeleton</location>
    </subcellularLocation>
</comment>
<evidence type="ECO:0000313" key="8">
    <source>
        <dbReference type="Proteomes" id="UP000268093"/>
    </source>
</evidence>
<evidence type="ECO:0000256" key="3">
    <source>
        <dbReference type="ARBA" id="ARBA00022490"/>
    </source>
</evidence>
<proteinExistence type="inferred from homology"/>
<accession>A0A433D186</accession>
<evidence type="ECO:0000256" key="5">
    <source>
        <dbReference type="ARBA" id="ARBA00023212"/>
    </source>
</evidence>
<dbReference type="InterPro" id="IPR007204">
    <property type="entry name" value="ARPC3"/>
</dbReference>
<name>A0A433D186_9FUNG</name>
<comment type="subunit">
    <text evidence="6">Component of the Arp2/3 complex.</text>
</comment>
<dbReference type="PIRSF" id="PIRSF016315">
    <property type="entry name" value="ARP2/3_P21-Arc"/>
    <property type="match status" value="1"/>
</dbReference>
<dbReference type="OrthoDB" id="200404at2759"/>
<sequence>MSARPVSTYLALDKAYHSQFNDVTDDFRSVGNMTLLPIKTKIRGPAPHLADQASEDIIDEALNLFRANCLFRNFEIKGGADRVLIYLILFISDCLTKLTKNPPKGEAVKQLTTLALNNFAIPGDPTFPLNAMYATPADRADGDALRQYLQQLRQELAIRLVERVYVDGKPSKWWMCFQKRKFMNLSL</sequence>
<comment type="function">
    <text evidence="6">Functions as component of the Arp2/3 complex which is involved in regulation of actin polymerization and together with an activating nucleation-promoting factor (NPF) mediates the formation of branched actin networks.</text>
</comment>
<dbReference type="GO" id="GO:0034314">
    <property type="term" value="P:Arp2/3 complex-mediated actin nucleation"/>
    <property type="evidence" value="ECO:0007669"/>
    <property type="project" value="UniProtKB-UniRule"/>
</dbReference>
<dbReference type="PANTHER" id="PTHR12391">
    <property type="entry name" value="ARP2/3 COMPLEX 21 KD SUBUNIT"/>
    <property type="match status" value="1"/>
</dbReference>
<comment type="caution">
    <text evidence="7">The sequence shown here is derived from an EMBL/GenBank/DDBJ whole genome shotgun (WGS) entry which is preliminary data.</text>
</comment>
<dbReference type="Gene3D" id="1.10.1760.10">
    <property type="entry name" value="Actin-related protein 2/3 complex subunit 3"/>
    <property type="match status" value="1"/>
</dbReference>
<keyword evidence="3 6" id="KW-0963">Cytoplasm</keyword>
<dbReference type="Pfam" id="PF04062">
    <property type="entry name" value="P21-Arc"/>
    <property type="match status" value="1"/>
</dbReference>
<dbReference type="GO" id="GO:0005885">
    <property type="term" value="C:Arp2/3 protein complex"/>
    <property type="evidence" value="ECO:0007669"/>
    <property type="project" value="UniProtKB-UniRule"/>
</dbReference>
<dbReference type="Proteomes" id="UP000268093">
    <property type="component" value="Unassembled WGS sequence"/>
</dbReference>
<dbReference type="GO" id="GO:0003779">
    <property type="term" value="F:actin binding"/>
    <property type="evidence" value="ECO:0007669"/>
    <property type="project" value="UniProtKB-KW"/>
</dbReference>
<dbReference type="SUPFAM" id="SSF69060">
    <property type="entry name" value="Arp2/3 complex 21 kDa subunit ARPC3"/>
    <property type="match status" value="1"/>
</dbReference>
<evidence type="ECO:0000256" key="4">
    <source>
        <dbReference type="ARBA" id="ARBA00023203"/>
    </source>
</evidence>
<evidence type="ECO:0000256" key="2">
    <source>
        <dbReference type="ARBA" id="ARBA00010856"/>
    </source>
</evidence>
<evidence type="ECO:0000256" key="1">
    <source>
        <dbReference type="ARBA" id="ARBA00004245"/>
    </source>
</evidence>
<organism evidence="7 8">
    <name type="scientific">Jimgerdemannia flammicorona</name>
    <dbReference type="NCBI Taxonomy" id="994334"/>
    <lineage>
        <taxon>Eukaryota</taxon>
        <taxon>Fungi</taxon>
        <taxon>Fungi incertae sedis</taxon>
        <taxon>Mucoromycota</taxon>
        <taxon>Mucoromycotina</taxon>
        <taxon>Endogonomycetes</taxon>
        <taxon>Endogonales</taxon>
        <taxon>Endogonaceae</taxon>
        <taxon>Jimgerdemannia</taxon>
    </lineage>
</organism>
<keyword evidence="4 6" id="KW-0009">Actin-binding</keyword>
<keyword evidence="8" id="KW-1185">Reference proteome</keyword>
<keyword evidence="5 6" id="KW-0206">Cytoskeleton</keyword>
<comment type="similarity">
    <text evidence="2 6">Belongs to the ARPC3 family.</text>
</comment>
<dbReference type="GO" id="GO:0030833">
    <property type="term" value="P:regulation of actin filament polymerization"/>
    <property type="evidence" value="ECO:0007669"/>
    <property type="project" value="InterPro"/>
</dbReference>